<reference evidence="2" key="2">
    <citation type="submission" date="2015-03" db="UniProtKB">
        <authorList>
            <consortium name="EnsemblPlants"/>
        </authorList>
    </citation>
    <scope>IDENTIFICATION</scope>
</reference>
<proteinExistence type="predicted"/>
<feature type="region of interest" description="Disordered" evidence="1">
    <location>
        <begin position="22"/>
        <end position="41"/>
    </location>
</feature>
<sequence>MAISAMLESRSFPLVLSQVWSSRSREEHQDRERREEATELRDTRGKLKTFFNLDPPVKLAPRHDQTELRL</sequence>
<accession>A0A0D3CB22</accession>
<reference evidence="2 3" key="1">
    <citation type="journal article" date="2014" name="Genome Biol.">
        <title>Transcriptome and methylome profiling reveals relics of genome dominance in the mesopolyploid Brassica oleracea.</title>
        <authorList>
            <person name="Parkin I.A."/>
            <person name="Koh C."/>
            <person name="Tang H."/>
            <person name="Robinson S.J."/>
            <person name="Kagale S."/>
            <person name="Clarke W.E."/>
            <person name="Town C.D."/>
            <person name="Nixon J."/>
            <person name="Krishnakumar V."/>
            <person name="Bidwell S.L."/>
            <person name="Denoeud F."/>
            <person name="Belcram H."/>
            <person name="Links M.G."/>
            <person name="Just J."/>
            <person name="Clarke C."/>
            <person name="Bender T."/>
            <person name="Huebert T."/>
            <person name="Mason A.S."/>
            <person name="Pires J.C."/>
            <person name="Barker G."/>
            <person name="Moore J."/>
            <person name="Walley P.G."/>
            <person name="Manoli S."/>
            <person name="Batley J."/>
            <person name="Edwards D."/>
            <person name="Nelson M.N."/>
            <person name="Wang X."/>
            <person name="Paterson A.H."/>
            <person name="King G."/>
            <person name="Bancroft I."/>
            <person name="Chalhoub B."/>
            <person name="Sharpe A.G."/>
        </authorList>
    </citation>
    <scope>NUCLEOTIDE SEQUENCE</scope>
    <source>
        <strain evidence="2 3">cv. TO1000</strain>
    </source>
</reference>
<dbReference type="Gramene" id="Bo5g023850.1">
    <property type="protein sequence ID" value="Bo5g023850.1"/>
    <property type="gene ID" value="Bo5g023850"/>
</dbReference>
<evidence type="ECO:0000313" key="3">
    <source>
        <dbReference type="Proteomes" id="UP000032141"/>
    </source>
</evidence>
<dbReference type="Proteomes" id="UP000032141">
    <property type="component" value="Chromosome C5"/>
</dbReference>
<dbReference type="AlphaFoldDB" id="A0A0D3CB22"/>
<evidence type="ECO:0000313" key="2">
    <source>
        <dbReference type="EnsemblPlants" id="Bo5g023850.1"/>
    </source>
</evidence>
<protein>
    <submittedName>
        <fullName evidence="2">Uncharacterized protein</fullName>
    </submittedName>
</protein>
<evidence type="ECO:0000256" key="1">
    <source>
        <dbReference type="SAM" id="MobiDB-lite"/>
    </source>
</evidence>
<dbReference type="HOGENOM" id="CLU_2761289_0_0_1"/>
<organism evidence="2 3">
    <name type="scientific">Brassica oleracea var. oleracea</name>
    <dbReference type="NCBI Taxonomy" id="109376"/>
    <lineage>
        <taxon>Eukaryota</taxon>
        <taxon>Viridiplantae</taxon>
        <taxon>Streptophyta</taxon>
        <taxon>Embryophyta</taxon>
        <taxon>Tracheophyta</taxon>
        <taxon>Spermatophyta</taxon>
        <taxon>Magnoliopsida</taxon>
        <taxon>eudicotyledons</taxon>
        <taxon>Gunneridae</taxon>
        <taxon>Pentapetalae</taxon>
        <taxon>rosids</taxon>
        <taxon>malvids</taxon>
        <taxon>Brassicales</taxon>
        <taxon>Brassicaceae</taxon>
        <taxon>Brassiceae</taxon>
        <taxon>Brassica</taxon>
    </lineage>
</organism>
<feature type="compositionally biased region" description="Basic and acidic residues" evidence="1">
    <location>
        <begin position="23"/>
        <end position="41"/>
    </location>
</feature>
<keyword evidence="3" id="KW-1185">Reference proteome</keyword>
<dbReference type="EnsemblPlants" id="Bo5g023850.1">
    <property type="protein sequence ID" value="Bo5g023850.1"/>
    <property type="gene ID" value="Bo5g023850"/>
</dbReference>
<name>A0A0D3CB22_BRAOL</name>